<reference evidence="5" key="1">
    <citation type="submission" date="2018-06" db="EMBL/GenBank/DDBJ databases">
        <authorList>
            <person name="Zhirakovskaya E."/>
        </authorList>
    </citation>
    <scope>NUCLEOTIDE SEQUENCE</scope>
</reference>
<evidence type="ECO:0000313" key="5">
    <source>
        <dbReference type="EMBL" id="VAV96183.1"/>
    </source>
</evidence>
<dbReference type="PROSITE" id="PS51891">
    <property type="entry name" value="CENP_V_GFA"/>
    <property type="match status" value="1"/>
</dbReference>
<evidence type="ECO:0000259" key="4">
    <source>
        <dbReference type="PROSITE" id="PS51891"/>
    </source>
</evidence>
<dbReference type="InterPro" id="IPR052355">
    <property type="entry name" value="CENP-V-like"/>
</dbReference>
<organism evidence="5">
    <name type="scientific">hydrothermal vent metagenome</name>
    <dbReference type="NCBI Taxonomy" id="652676"/>
    <lineage>
        <taxon>unclassified sequences</taxon>
        <taxon>metagenomes</taxon>
        <taxon>ecological metagenomes</taxon>
    </lineage>
</organism>
<proteinExistence type="inferred from homology"/>
<accession>A0A3B0SIN9</accession>
<dbReference type="Gene3D" id="2.170.150.70">
    <property type="match status" value="1"/>
</dbReference>
<dbReference type="GO" id="GO:0016846">
    <property type="term" value="F:carbon-sulfur lyase activity"/>
    <property type="evidence" value="ECO:0007669"/>
    <property type="project" value="InterPro"/>
</dbReference>
<dbReference type="Pfam" id="PF04828">
    <property type="entry name" value="GFA"/>
    <property type="match status" value="1"/>
</dbReference>
<dbReference type="InterPro" id="IPR011057">
    <property type="entry name" value="Mss4-like_sf"/>
</dbReference>
<dbReference type="PANTHER" id="PTHR28620:SF1">
    <property type="entry name" value="CENP-V_GFA DOMAIN-CONTAINING PROTEIN"/>
    <property type="match status" value="1"/>
</dbReference>
<dbReference type="GO" id="GO:0046872">
    <property type="term" value="F:metal ion binding"/>
    <property type="evidence" value="ECO:0007669"/>
    <property type="project" value="UniProtKB-KW"/>
</dbReference>
<keyword evidence="3" id="KW-0862">Zinc</keyword>
<dbReference type="AlphaFoldDB" id="A0A3B0SIN9"/>
<evidence type="ECO:0000256" key="2">
    <source>
        <dbReference type="ARBA" id="ARBA00022723"/>
    </source>
</evidence>
<protein>
    <recommendedName>
        <fullName evidence="4">CENP-V/GFA domain-containing protein</fullName>
    </recommendedName>
</protein>
<feature type="non-terminal residue" evidence="5">
    <location>
        <position position="1"/>
    </location>
</feature>
<dbReference type="EMBL" id="UOEF01000224">
    <property type="protein sequence ID" value="VAV96183.1"/>
    <property type="molecule type" value="Genomic_DNA"/>
</dbReference>
<dbReference type="InterPro" id="IPR006913">
    <property type="entry name" value="CENP-V/GFA"/>
</dbReference>
<keyword evidence="2" id="KW-0479">Metal-binding</keyword>
<feature type="domain" description="CENP-V/GFA" evidence="4">
    <location>
        <begin position="3"/>
        <end position="114"/>
    </location>
</feature>
<gene>
    <name evidence="5" type="ORF">MNBD_ALPHA04-667</name>
</gene>
<sequence>SDLQGGCHCGAIKIAVPELPRDILQCNCSLCTKTGWIGGYWRLELVTIRSSKEALTPYVQGDKTITAWHCRTCGCVTHWTPITAPPDRMGVNMRMFDWNDWNHIPVIEVDGASF</sequence>
<comment type="similarity">
    <text evidence="1">Belongs to the Gfa family.</text>
</comment>
<evidence type="ECO:0000256" key="1">
    <source>
        <dbReference type="ARBA" id="ARBA00005495"/>
    </source>
</evidence>
<dbReference type="SUPFAM" id="SSF51316">
    <property type="entry name" value="Mss4-like"/>
    <property type="match status" value="1"/>
</dbReference>
<dbReference type="PANTHER" id="PTHR28620">
    <property type="entry name" value="CENTROMERE PROTEIN V"/>
    <property type="match status" value="1"/>
</dbReference>
<evidence type="ECO:0000256" key="3">
    <source>
        <dbReference type="ARBA" id="ARBA00022833"/>
    </source>
</evidence>
<name>A0A3B0SIN9_9ZZZZ</name>